<dbReference type="PANTHER" id="PTHR36452">
    <property type="entry name" value="CHROMOSOME 12, WHOLE GENOME SHOTGUN SEQUENCE"/>
    <property type="match status" value="1"/>
</dbReference>
<dbReference type="PANTHER" id="PTHR36452:SF1">
    <property type="entry name" value="DUF2461 DOMAIN-CONTAINING PROTEIN"/>
    <property type="match status" value="1"/>
</dbReference>
<dbReference type="InterPro" id="IPR012808">
    <property type="entry name" value="CHP02453"/>
</dbReference>
<gene>
    <name evidence="2" type="ORF">EMPS_07399</name>
</gene>
<feature type="compositionally biased region" description="Low complexity" evidence="1">
    <location>
        <begin position="121"/>
        <end position="134"/>
    </location>
</feature>
<comment type="caution">
    <text evidence="2">The sequence shown here is derived from an EMBL/GenBank/DDBJ whole genome shotgun (WGS) entry which is preliminary data.</text>
</comment>
<feature type="compositionally biased region" description="Low complexity" evidence="1">
    <location>
        <begin position="143"/>
        <end position="165"/>
    </location>
</feature>
<reference evidence="2" key="2">
    <citation type="journal article" date="2022" name="Microbiol. Resour. Announc.">
        <title>Whole-Genome Sequence of Entomortierella parvispora E1425, a Mucoromycotan Fungus Associated with Burkholderiaceae-Related Endosymbiotic Bacteria.</title>
        <authorList>
            <person name="Herlambang A."/>
            <person name="Guo Y."/>
            <person name="Takashima Y."/>
            <person name="Narisawa K."/>
            <person name="Ohta H."/>
            <person name="Nishizawa T."/>
        </authorList>
    </citation>
    <scope>NUCLEOTIDE SEQUENCE</scope>
    <source>
        <strain evidence="2">E1425</strain>
    </source>
</reference>
<dbReference type="AlphaFoldDB" id="A0A9P3LY44"/>
<evidence type="ECO:0000313" key="3">
    <source>
        <dbReference type="Proteomes" id="UP000827284"/>
    </source>
</evidence>
<name>A0A9P3LY44_9FUNG</name>
<accession>A0A9P3LY44</accession>
<dbReference type="NCBIfam" id="TIGR02453">
    <property type="entry name" value="TIGR02453 family protein"/>
    <property type="match status" value="1"/>
</dbReference>
<proteinExistence type="predicted"/>
<evidence type="ECO:0008006" key="4">
    <source>
        <dbReference type="Google" id="ProtNLM"/>
    </source>
</evidence>
<organism evidence="2 3">
    <name type="scientific">Entomortierella parvispora</name>
    <dbReference type="NCBI Taxonomy" id="205924"/>
    <lineage>
        <taxon>Eukaryota</taxon>
        <taxon>Fungi</taxon>
        <taxon>Fungi incertae sedis</taxon>
        <taxon>Mucoromycota</taxon>
        <taxon>Mortierellomycotina</taxon>
        <taxon>Mortierellomycetes</taxon>
        <taxon>Mortierellales</taxon>
        <taxon>Mortierellaceae</taxon>
        <taxon>Entomortierella</taxon>
    </lineage>
</organism>
<dbReference type="Pfam" id="PF09365">
    <property type="entry name" value="DUF2461"/>
    <property type="match status" value="1"/>
</dbReference>
<evidence type="ECO:0000256" key="1">
    <source>
        <dbReference type="SAM" id="MobiDB-lite"/>
    </source>
</evidence>
<protein>
    <recommendedName>
        <fullName evidence="4">DUF2461 domain-containing protein</fullName>
    </recommendedName>
</protein>
<feature type="region of interest" description="Disordered" evidence="1">
    <location>
        <begin position="1"/>
        <end position="169"/>
    </location>
</feature>
<reference evidence="2" key="1">
    <citation type="submission" date="2021-11" db="EMBL/GenBank/DDBJ databases">
        <authorList>
            <person name="Herlambang A."/>
            <person name="Guo Y."/>
            <person name="Takashima Y."/>
            <person name="Nishizawa T."/>
        </authorList>
    </citation>
    <scope>NUCLEOTIDE SEQUENCE</scope>
    <source>
        <strain evidence="2">E1425</strain>
    </source>
</reference>
<feature type="compositionally biased region" description="Acidic residues" evidence="1">
    <location>
        <begin position="71"/>
        <end position="108"/>
    </location>
</feature>
<dbReference type="EMBL" id="BQFW01000010">
    <property type="protein sequence ID" value="GJJ75041.1"/>
    <property type="molecule type" value="Genomic_DNA"/>
</dbReference>
<sequence length="420" mass="46183">MPATSTTKQRPTRAAATKASVKKEPAPLVTTTNKRKVSAVAAPKAAPPKGTQKATPARSVKKNGKNKEDSAESEDEDEDDPEDTDFKEDEDEDDDDDEEPEDSEDDAFQDSSYSQSRKRTAASAPSRSTPASKKQAVSNTRLSKAATSKSATSSSTAKPQKTAKAGTILPEPTKTFLVSPLKIPHPKGAPFPDAIQPETLEFIRDLKLNNDREYMMLNQERCNAAKSDFMDFIRMLKEGLMEADGNIMDQEPKDSMMRIYRDIRFSNDKSPYKKQFACFFSRGGKKSIAAGYYFAISSGGESFAGCGVWDPSGPALQRIRQGLVDHSERFEEILSTDAIKKITNGKTGVDALRPGSSQLKTGPAGFPKDHPMIEYLKRKCFALGRSFTDEQVVSEGFLEELLQMFDGCVDLVQILNSWIG</sequence>
<keyword evidence="3" id="KW-1185">Reference proteome</keyword>
<dbReference type="OrthoDB" id="2537769at2759"/>
<dbReference type="Proteomes" id="UP000827284">
    <property type="component" value="Unassembled WGS sequence"/>
</dbReference>
<evidence type="ECO:0000313" key="2">
    <source>
        <dbReference type="EMBL" id="GJJ75041.1"/>
    </source>
</evidence>
<feature type="compositionally biased region" description="Low complexity" evidence="1">
    <location>
        <begin position="38"/>
        <end position="57"/>
    </location>
</feature>